<organism evidence="2 3">
    <name type="scientific">Roseibium album</name>
    <dbReference type="NCBI Taxonomy" id="311410"/>
    <lineage>
        <taxon>Bacteria</taxon>
        <taxon>Pseudomonadati</taxon>
        <taxon>Pseudomonadota</taxon>
        <taxon>Alphaproteobacteria</taxon>
        <taxon>Hyphomicrobiales</taxon>
        <taxon>Stappiaceae</taxon>
        <taxon>Roseibium</taxon>
    </lineage>
</organism>
<evidence type="ECO:0000256" key="1">
    <source>
        <dbReference type="SAM" id="Phobius"/>
    </source>
</evidence>
<evidence type="ECO:0000313" key="2">
    <source>
        <dbReference type="EMBL" id="CTQ74565.1"/>
    </source>
</evidence>
<dbReference type="EMBL" id="CXWC01000011">
    <property type="protein sequence ID" value="CTQ74565.1"/>
    <property type="molecule type" value="Genomic_DNA"/>
</dbReference>
<dbReference type="Proteomes" id="UP000049983">
    <property type="component" value="Unassembled WGS sequence"/>
</dbReference>
<dbReference type="AlphaFoldDB" id="A0A0M7AHD9"/>
<keyword evidence="3" id="KW-1185">Reference proteome</keyword>
<feature type="transmembrane region" description="Helical" evidence="1">
    <location>
        <begin position="69"/>
        <end position="87"/>
    </location>
</feature>
<reference evidence="3" key="1">
    <citation type="submission" date="2015-07" db="EMBL/GenBank/DDBJ databases">
        <authorList>
            <person name="Rodrigo-Torres Lidia"/>
            <person name="Arahal R.David."/>
        </authorList>
    </citation>
    <scope>NUCLEOTIDE SEQUENCE [LARGE SCALE GENOMIC DNA]</scope>
    <source>
        <strain evidence="3">CECT 5096</strain>
    </source>
</reference>
<keyword evidence="1" id="KW-1133">Transmembrane helix</keyword>
<accession>A0A0M7AHD9</accession>
<protein>
    <submittedName>
        <fullName evidence="2">Uncharacterized protein</fullName>
    </submittedName>
</protein>
<keyword evidence="1" id="KW-0812">Transmembrane</keyword>
<gene>
    <name evidence="2" type="ORF">LA5096_04097</name>
</gene>
<name>A0A0M7AHD9_9HYPH</name>
<proteinExistence type="predicted"/>
<evidence type="ECO:0000313" key="3">
    <source>
        <dbReference type="Proteomes" id="UP000049983"/>
    </source>
</evidence>
<keyword evidence="1" id="KW-0472">Membrane</keyword>
<sequence>MCNDPREVQRKPRILRNADGSGQTVMTCVSRSMELVVPGTTVGKRPIVRTANAEWLPTPSSLDRFWRKFSYSLRLPIGLVVFVALPIDHGRRLAAKG</sequence>